<evidence type="ECO:0000256" key="6">
    <source>
        <dbReference type="ARBA" id="ARBA00022676"/>
    </source>
</evidence>
<keyword evidence="12" id="KW-1185">Reference proteome</keyword>
<name>A0A3D9KXJ5_MARFU</name>
<dbReference type="OrthoDB" id="9801642at2"/>
<dbReference type="GO" id="GO:0016020">
    <property type="term" value="C:membrane"/>
    <property type="evidence" value="ECO:0007669"/>
    <property type="project" value="GOC"/>
</dbReference>
<dbReference type="GO" id="GO:0008915">
    <property type="term" value="F:lipid-A-disaccharide synthase activity"/>
    <property type="evidence" value="ECO:0007669"/>
    <property type="project" value="UniProtKB-UniRule"/>
</dbReference>
<evidence type="ECO:0000256" key="10">
    <source>
        <dbReference type="NCBIfam" id="TIGR00215"/>
    </source>
</evidence>
<dbReference type="Proteomes" id="UP000256779">
    <property type="component" value="Unassembled WGS sequence"/>
</dbReference>
<dbReference type="GO" id="GO:0009245">
    <property type="term" value="P:lipid A biosynthetic process"/>
    <property type="evidence" value="ECO:0007669"/>
    <property type="project" value="UniProtKB-UniRule"/>
</dbReference>
<dbReference type="EC" id="2.4.1.182" evidence="2 10"/>
<keyword evidence="6" id="KW-0328">Glycosyltransferase</keyword>
<organism evidence="11 12">
    <name type="scientific">Marinoscillum furvescens DSM 4134</name>
    <dbReference type="NCBI Taxonomy" id="1122208"/>
    <lineage>
        <taxon>Bacteria</taxon>
        <taxon>Pseudomonadati</taxon>
        <taxon>Bacteroidota</taxon>
        <taxon>Cytophagia</taxon>
        <taxon>Cytophagales</taxon>
        <taxon>Reichenbachiellaceae</taxon>
        <taxon>Marinoscillum</taxon>
    </lineage>
</organism>
<dbReference type="RefSeq" id="WP_115870161.1">
    <property type="nucleotide sequence ID" value="NZ_QREG01000029.1"/>
</dbReference>
<evidence type="ECO:0000256" key="9">
    <source>
        <dbReference type="ARBA" id="ARBA00048975"/>
    </source>
</evidence>
<evidence type="ECO:0000256" key="8">
    <source>
        <dbReference type="ARBA" id="ARBA00023098"/>
    </source>
</evidence>
<dbReference type="GO" id="GO:0005543">
    <property type="term" value="F:phospholipid binding"/>
    <property type="evidence" value="ECO:0007669"/>
    <property type="project" value="TreeGrafter"/>
</dbReference>
<evidence type="ECO:0000256" key="1">
    <source>
        <dbReference type="ARBA" id="ARBA00002056"/>
    </source>
</evidence>
<dbReference type="InterPro" id="IPR003835">
    <property type="entry name" value="Glyco_trans_19"/>
</dbReference>
<keyword evidence="7" id="KW-0808">Transferase</keyword>
<proteinExistence type="predicted"/>
<dbReference type="SUPFAM" id="SSF53756">
    <property type="entry name" value="UDP-Glycosyltransferase/glycogen phosphorylase"/>
    <property type="match status" value="1"/>
</dbReference>
<protein>
    <recommendedName>
        <fullName evidence="3 10">Lipid-A-disaccharide synthase</fullName>
        <ecNumber evidence="2 10">2.4.1.182</ecNumber>
    </recommendedName>
</protein>
<keyword evidence="4" id="KW-0444">Lipid biosynthesis</keyword>
<dbReference type="AlphaFoldDB" id="A0A3D9KXJ5"/>
<comment type="function">
    <text evidence="1">Condensation of UDP-2,3-diacylglucosamine and 2,3-diacylglucosamine-1-phosphate to form lipid A disaccharide, a precursor of lipid A, a phosphorylated glycolipid that anchors the lipopolysaccharide to the outer membrane of the cell.</text>
</comment>
<gene>
    <name evidence="11" type="ORF">C7460_1299</name>
</gene>
<evidence type="ECO:0000313" key="11">
    <source>
        <dbReference type="EMBL" id="RED92622.1"/>
    </source>
</evidence>
<dbReference type="Pfam" id="PF02684">
    <property type="entry name" value="LpxB"/>
    <property type="match status" value="1"/>
</dbReference>
<accession>A0A3D9KXJ5</accession>
<keyword evidence="8" id="KW-0443">Lipid metabolism</keyword>
<evidence type="ECO:0000313" key="12">
    <source>
        <dbReference type="Proteomes" id="UP000256779"/>
    </source>
</evidence>
<comment type="catalytic activity">
    <reaction evidence="9">
        <text>a lipid X + a UDP-2-N,3-O-bis[(3R)-3-hydroxyacyl]-alpha-D-glucosamine = a lipid A disaccharide + UDP + H(+)</text>
        <dbReference type="Rhea" id="RHEA:67828"/>
        <dbReference type="ChEBI" id="CHEBI:15378"/>
        <dbReference type="ChEBI" id="CHEBI:58223"/>
        <dbReference type="ChEBI" id="CHEBI:137748"/>
        <dbReference type="ChEBI" id="CHEBI:176338"/>
        <dbReference type="ChEBI" id="CHEBI:176343"/>
        <dbReference type="EC" id="2.4.1.182"/>
    </reaction>
</comment>
<reference evidence="11 12" key="1">
    <citation type="submission" date="2018-07" db="EMBL/GenBank/DDBJ databases">
        <title>Genomic Encyclopedia of Type Strains, Phase IV (KMG-IV): sequencing the most valuable type-strain genomes for metagenomic binning, comparative biology and taxonomic classification.</title>
        <authorList>
            <person name="Goeker M."/>
        </authorList>
    </citation>
    <scope>NUCLEOTIDE SEQUENCE [LARGE SCALE GENOMIC DNA]</scope>
    <source>
        <strain evidence="11 12">DSM 4134</strain>
    </source>
</reference>
<dbReference type="PANTHER" id="PTHR30372:SF4">
    <property type="entry name" value="LIPID-A-DISACCHARIDE SYNTHASE, MITOCHONDRIAL-RELATED"/>
    <property type="match status" value="1"/>
</dbReference>
<dbReference type="EMBL" id="QREG01000029">
    <property type="protein sequence ID" value="RED92622.1"/>
    <property type="molecule type" value="Genomic_DNA"/>
</dbReference>
<evidence type="ECO:0000256" key="4">
    <source>
        <dbReference type="ARBA" id="ARBA00022516"/>
    </source>
</evidence>
<evidence type="ECO:0000256" key="7">
    <source>
        <dbReference type="ARBA" id="ARBA00022679"/>
    </source>
</evidence>
<evidence type="ECO:0000256" key="2">
    <source>
        <dbReference type="ARBA" id="ARBA00012687"/>
    </source>
</evidence>
<keyword evidence="5" id="KW-0441">Lipid A biosynthesis</keyword>
<dbReference type="PANTHER" id="PTHR30372">
    <property type="entry name" value="LIPID-A-DISACCHARIDE SYNTHASE"/>
    <property type="match status" value="1"/>
</dbReference>
<comment type="caution">
    <text evidence="11">The sequence shown here is derived from an EMBL/GenBank/DDBJ whole genome shotgun (WGS) entry which is preliminary data.</text>
</comment>
<sequence length="366" mass="41146">MTLFFIAGEKSGDLHASQIIRQIKVAQPNVQIYGWGGEAMKKDGTTILQTQDAFGVMGFSAILGKLFQFKSLLRTCKRQLLELRPEVVILVDFSGFNMRVARIAKKLGIKVCYYIPPKTWAWGAWRLSGLRKLTDEVLCIFPFEESYFRKHQVKAHFIGNPTFEQLEHIYPVKEESLPSSPLPIAVLPGSRIQEVKTCVPVIAGLARKYPNYQFKLAAVSHLGAAAYSPVSEIPNVQLKWDDSTEVLRHSRAAVVNSGTATLEAALLGIPQIVIYQTSWVNYYLAKWMLQITYISLVNILLNEKVVSECIQGQCNVEVVAQELDELLHCEKRQKKISEGYSEIRKMLAGKQASKEAAERILALCRS</sequence>
<dbReference type="NCBIfam" id="TIGR00215">
    <property type="entry name" value="lpxB"/>
    <property type="match status" value="1"/>
</dbReference>
<evidence type="ECO:0000256" key="5">
    <source>
        <dbReference type="ARBA" id="ARBA00022556"/>
    </source>
</evidence>
<evidence type="ECO:0000256" key="3">
    <source>
        <dbReference type="ARBA" id="ARBA00020902"/>
    </source>
</evidence>